<dbReference type="InterPro" id="IPR000819">
    <property type="entry name" value="Peptidase_M17_C"/>
</dbReference>
<dbReference type="PROSITE" id="PS00631">
    <property type="entry name" value="CYTOSOL_AP"/>
    <property type="match status" value="1"/>
</dbReference>
<gene>
    <name evidence="8" type="primary">pepA</name>
    <name evidence="10" type="ORF">AV654_29570</name>
</gene>
<evidence type="ECO:0000256" key="4">
    <source>
        <dbReference type="ARBA" id="ARBA00022438"/>
    </source>
</evidence>
<comment type="subcellular location">
    <subcellularLocation>
        <location evidence="8">Cytoplasm</location>
    </subcellularLocation>
</comment>
<comment type="similarity">
    <text evidence="3 8">Belongs to the peptidase M17 family.</text>
</comment>
<dbReference type="SUPFAM" id="SSF52949">
    <property type="entry name" value="Macro domain-like"/>
    <property type="match status" value="1"/>
</dbReference>
<dbReference type="PANTHER" id="PTHR11963:SF23">
    <property type="entry name" value="CYTOSOL AMINOPEPTIDASE"/>
    <property type="match status" value="1"/>
</dbReference>
<comment type="catalytic activity">
    <reaction evidence="2 8">
        <text>Release of an N-terminal amino acid, preferentially leucine, but not glutamic or aspartic acids.</text>
        <dbReference type="EC" id="3.4.11.10"/>
    </reaction>
</comment>
<feature type="binding site" evidence="8">
    <location>
        <position position="334"/>
    </location>
    <ligand>
        <name>Mn(2+)</name>
        <dbReference type="ChEBI" id="CHEBI:29035"/>
        <label>2</label>
    </ligand>
</feature>
<protein>
    <recommendedName>
        <fullName evidence="8">Probable cytosol aminopeptidase</fullName>
        <ecNumber evidence="8">3.4.11.1</ecNumber>
    </recommendedName>
    <alternativeName>
        <fullName evidence="8">Leucine aminopeptidase</fullName>
        <shortName evidence="8">LAP</shortName>
        <ecNumber evidence="8">3.4.11.10</ecNumber>
    </alternativeName>
    <alternativeName>
        <fullName evidence="8">Leucyl aminopeptidase</fullName>
    </alternativeName>
</protein>
<comment type="caution">
    <text evidence="10">The sequence shown here is derived from an EMBL/GenBank/DDBJ whole genome shotgun (WGS) entry which is preliminary data.</text>
</comment>
<evidence type="ECO:0000256" key="7">
    <source>
        <dbReference type="ARBA" id="ARBA00049972"/>
    </source>
</evidence>
<dbReference type="EC" id="3.4.11.1" evidence="8"/>
<keyword evidence="6 8" id="KW-0378">Hydrolase</keyword>
<evidence type="ECO:0000259" key="9">
    <source>
        <dbReference type="PROSITE" id="PS00631"/>
    </source>
</evidence>
<feature type="active site" evidence="8">
    <location>
        <position position="397"/>
    </location>
</feature>
<dbReference type="CDD" id="cd00433">
    <property type="entry name" value="Peptidase_M17"/>
    <property type="match status" value="1"/>
</dbReference>
<dbReference type="Pfam" id="PF00883">
    <property type="entry name" value="Peptidase_M17"/>
    <property type="match status" value="1"/>
</dbReference>
<dbReference type="PANTHER" id="PTHR11963">
    <property type="entry name" value="LEUCINE AMINOPEPTIDASE-RELATED"/>
    <property type="match status" value="1"/>
</dbReference>
<dbReference type="GO" id="GO:0030145">
    <property type="term" value="F:manganese ion binding"/>
    <property type="evidence" value="ECO:0007669"/>
    <property type="project" value="UniProtKB-UniRule"/>
</dbReference>
<comment type="function">
    <text evidence="7 8">Presumably involved in the processing and regular turnover of intracellular proteins. Catalyzes the removal of unsubstituted N-terminal amino acids from various peptides.</text>
</comment>
<dbReference type="AlphaFoldDB" id="A0A165QCB6"/>
<keyword evidence="8" id="KW-0479">Metal-binding</keyword>
<name>A0A165QCB6_9BACL</name>
<sequence>MTRVETLDRYITQELKLRIVLVNEERFGGAGVGEAGSEAPAGAEGDAAEAVALAVFVTPEALAANAWTAAAGTEVPEPLVQAVRSLAARGRFKGRLGDAEALPVLGLMPRYQALLLCGLGDAARAEDTDAWRSAGVYAARAAHEHGLVRLAAPLPRAGRAASRELAQALAEGLWLGAYRMPSYAAAGGAQPPALREVALLHGRAEAPDTLAGLERAILAAEALALATNYARDLTNLPGNYLVPETLAREAQTLAARYGLECTVLDEHGIREQGMGGLEAVGKGSVNPPRMIAVRYRGTAEENADVIGLVGKGITFDTGGISLKKPEGMEEMISDMGGAAVLLGLIHALGRLKPPVNAVIVIPAAENMPSSSAFKPGDVITAMNGQTIEVLNTDAEGRIVLADGVLYAKALGATRLIDVATLTGAVLVCFGDVATGAVANNEPMLQELLSAAKRAGEKVWPLPNYPEYHDMLKSQVADIRNSTSRDRWAGSITGGLFIGFFAGETPWVHLDTGGTAWLWSERGTEPVGGTGAMVRTLSGYLCHSVWNG</sequence>
<keyword evidence="5 8" id="KW-0645">Protease</keyword>
<keyword evidence="8" id="KW-0464">Manganese</keyword>
<dbReference type="Pfam" id="PF02789">
    <property type="entry name" value="Peptidase_M17_N"/>
    <property type="match status" value="1"/>
</dbReference>
<dbReference type="GO" id="GO:0005737">
    <property type="term" value="C:cytoplasm"/>
    <property type="evidence" value="ECO:0007669"/>
    <property type="project" value="UniProtKB-SubCell"/>
</dbReference>
<dbReference type="SUPFAM" id="SSF53187">
    <property type="entry name" value="Zn-dependent exopeptidases"/>
    <property type="match status" value="1"/>
</dbReference>
<dbReference type="InterPro" id="IPR043472">
    <property type="entry name" value="Macro_dom-like"/>
</dbReference>
<feature type="binding site" evidence="8">
    <location>
        <position position="395"/>
    </location>
    <ligand>
        <name>Mn(2+)</name>
        <dbReference type="ChEBI" id="CHEBI:29035"/>
        <label>2</label>
    </ligand>
</feature>
<reference evidence="11" key="1">
    <citation type="submission" date="2016-01" db="EMBL/GenBank/DDBJ databases">
        <title>Draft genome of Chromobacterium sp. F49.</title>
        <authorList>
            <person name="Hong K.W."/>
        </authorList>
    </citation>
    <scope>NUCLEOTIDE SEQUENCE [LARGE SCALE GENOMIC DNA]</scope>
    <source>
        <strain evidence="11">M63</strain>
    </source>
</reference>
<dbReference type="Gene3D" id="3.40.220.10">
    <property type="entry name" value="Leucine Aminopeptidase, subunit E, domain 1"/>
    <property type="match status" value="1"/>
</dbReference>
<comment type="catalytic activity">
    <reaction evidence="1 8">
        <text>Release of an N-terminal amino acid, Xaa-|-Yaa-, in which Xaa is preferably Leu, but may be other amino acids including Pro although not Arg or Lys, and Yaa may be Pro. Amino acid amides and methyl esters are also readily hydrolyzed, but rates on arylamides are exceedingly low.</text>
        <dbReference type="EC" id="3.4.11.1"/>
    </reaction>
</comment>
<evidence type="ECO:0000313" key="10">
    <source>
        <dbReference type="EMBL" id="KZE74439.1"/>
    </source>
</evidence>
<dbReference type="InterPro" id="IPR023042">
    <property type="entry name" value="Peptidase_M17_leu_NH2_pept"/>
</dbReference>
<dbReference type="HAMAP" id="MF_00181">
    <property type="entry name" value="Cytosol_peptidase_M17"/>
    <property type="match status" value="1"/>
</dbReference>
<feature type="binding site" evidence="8">
    <location>
        <position position="316"/>
    </location>
    <ligand>
        <name>Mn(2+)</name>
        <dbReference type="ChEBI" id="CHEBI:29035"/>
        <label>1</label>
    </ligand>
</feature>
<evidence type="ECO:0000313" key="11">
    <source>
        <dbReference type="Proteomes" id="UP000076563"/>
    </source>
</evidence>
<dbReference type="GO" id="GO:0070006">
    <property type="term" value="F:metalloaminopeptidase activity"/>
    <property type="evidence" value="ECO:0007669"/>
    <property type="project" value="InterPro"/>
</dbReference>
<dbReference type="InterPro" id="IPR008283">
    <property type="entry name" value="Peptidase_M17_N"/>
</dbReference>
<dbReference type="Proteomes" id="UP000076563">
    <property type="component" value="Unassembled WGS sequence"/>
</dbReference>
<feature type="binding site" evidence="8">
    <location>
        <position position="395"/>
    </location>
    <ligand>
        <name>Mn(2+)</name>
        <dbReference type="ChEBI" id="CHEBI:29035"/>
        <label>1</label>
    </ligand>
</feature>
<feature type="binding site" evidence="8">
    <location>
        <position position="393"/>
    </location>
    <ligand>
        <name>Mn(2+)</name>
        <dbReference type="ChEBI" id="CHEBI:29035"/>
        <label>1</label>
    </ligand>
</feature>
<dbReference type="InterPro" id="IPR011356">
    <property type="entry name" value="Leucine_aapep/pepB"/>
</dbReference>
<dbReference type="EC" id="3.4.11.10" evidence="8"/>
<evidence type="ECO:0000256" key="3">
    <source>
        <dbReference type="ARBA" id="ARBA00009528"/>
    </source>
</evidence>
<dbReference type="eggNOG" id="COG0260">
    <property type="taxonomic scope" value="Bacteria"/>
</dbReference>
<comment type="cofactor">
    <cofactor evidence="8">
        <name>Mn(2+)</name>
        <dbReference type="ChEBI" id="CHEBI:29035"/>
    </cofactor>
    <text evidence="8">Binds 2 manganese ions per subunit.</text>
</comment>
<feature type="domain" description="Cytosol aminopeptidase" evidence="9">
    <location>
        <begin position="391"/>
        <end position="398"/>
    </location>
</feature>
<evidence type="ECO:0000256" key="8">
    <source>
        <dbReference type="HAMAP-Rule" id="MF_00181"/>
    </source>
</evidence>
<evidence type="ECO:0000256" key="1">
    <source>
        <dbReference type="ARBA" id="ARBA00000135"/>
    </source>
</evidence>
<keyword evidence="11" id="KW-1185">Reference proteome</keyword>
<dbReference type="EMBL" id="LQRA01000078">
    <property type="protein sequence ID" value="KZE74439.1"/>
    <property type="molecule type" value="Genomic_DNA"/>
</dbReference>
<dbReference type="Gene3D" id="3.40.630.10">
    <property type="entry name" value="Zn peptidases"/>
    <property type="match status" value="1"/>
</dbReference>
<organism evidence="10 11">
    <name type="scientific">Paenibacillus elgii</name>
    <dbReference type="NCBI Taxonomy" id="189691"/>
    <lineage>
        <taxon>Bacteria</taxon>
        <taxon>Bacillati</taxon>
        <taxon>Bacillota</taxon>
        <taxon>Bacilli</taxon>
        <taxon>Bacillales</taxon>
        <taxon>Paenibacillaceae</taxon>
        <taxon>Paenibacillus</taxon>
    </lineage>
</organism>
<dbReference type="PRINTS" id="PR00481">
    <property type="entry name" value="LAMNOPPTDASE"/>
</dbReference>
<accession>A0A165QCB6</accession>
<feature type="binding site" evidence="8">
    <location>
        <position position="316"/>
    </location>
    <ligand>
        <name>Mn(2+)</name>
        <dbReference type="ChEBI" id="CHEBI:29035"/>
        <label>2</label>
    </ligand>
</feature>
<feature type="binding site" evidence="8">
    <location>
        <position position="311"/>
    </location>
    <ligand>
        <name>Mn(2+)</name>
        <dbReference type="ChEBI" id="CHEBI:29035"/>
        <label>2</label>
    </ligand>
</feature>
<dbReference type="NCBIfam" id="NF002073">
    <property type="entry name" value="PRK00913.1-2"/>
    <property type="match status" value="1"/>
</dbReference>
<evidence type="ECO:0000256" key="5">
    <source>
        <dbReference type="ARBA" id="ARBA00022670"/>
    </source>
</evidence>
<evidence type="ECO:0000256" key="6">
    <source>
        <dbReference type="ARBA" id="ARBA00022801"/>
    </source>
</evidence>
<feature type="active site" evidence="8">
    <location>
        <position position="323"/>
    </location>
</feature>
<evidence type="ECO:0000256" key="2">
    <source>
        <dbReference type="ARBA" id="ARBA00000967"/>
    </source>
</evidence>
<dbReference type="GO" id="GO:0006508">
    <property type="term" value="P:proteolysis"/>
    <property type="evidence" value="ECO:0007669"/>
    <property type="project" value="UniProtKB-KW"/>
</dbReference>
<proteinExistence type="inferred from homology"/>
<dbReference type="STRING" id="1007103.GCA_000213315_06166"/>
<keyword evidence="4 8" id="KW-0031">Aminopeptidase</keyword>
<keyword evidence="8" id="KW-0963">Cytoplasm</keyword>